<comment type="caution">
    <text evidence="1">The sequence shown here is derived from an EMBL/GenBank/DDBJ whole genome shotgun (WGS) entry which is preliminary data.</text>
</comment>
<protein>
    <submittedName>
        <fullName evidence="1">Uncharacterized protein</fullName>
    </submittedName>
</protein>
<evidence type="ECO:0000313" key="2">
    <source>
        <dbReference type="Proteomes" id="UP000284676"/>
    </source>
</evidence>
<gene>
    <name evidence="1" type="ORF">DW663_02740</name>
</gene>
<organism evidence="1 2">
    <name type="scientific">Fusobacterium mortiferum</name>
    <dbReference type="NCBI Taxonomy" id="850"/>
    <lineage>
        <taxon>Bacteria</taxon>
        <taxon>Fusobacteriati</taxon>
        <taxon>Fusobacteriota</taxon>
        <taxon>Fusobacteriia</taxon>
        <taxon>Fusobacteriales</taxon>
        <taxon>Fusobacteriaceae</taxon>
        <taxon>Fusobacterium</taxon>
    </lineage>
</organism>
<reference evidence="1 2" key="1">
    <citation type="submission" date="2018-08" db="EMBL/GenBank/DDBJ databases">
        <title>A genome reference for cultivated species of the human gut microbiota.</title>
        <authorList>
            <person name="Zou Y."/>
            <person name="Xue W."/>
            <person name="Luo G."/>
        </authorList>
    </citation>
    <scope>NUCLEOTIDE SEQUENCE [LARGE SCALE GENOMIC DNA]</scope>
    <source>
        <strain evidence="1 2">AM25-1</strain>
    </source>
</reference>
<accession>A0A414Q0T9</accession>
<dbReference type="AlphaFoldDB" id="A0A414Q0T9"/>
<name>A0A414Q0T9_FUSMR</name>
<proteinExistence type="predicted"/>
<evidence type="ECO:0000313" key="1">
    <source>
        <dbReference type="EMBL" id="RHF74399.1"/>
    </source>
</evidence>
<dbReference type="RefSeq" id="WP_118234042.1">
    <property type="nucleotide sequence ID" value="NZ_JBQKFG010000002.1"/>
</dbReference>
<dbReference type="Proteomes" id="UP000284676">
    <property type="component" value="Unassembled WGS sequence"/>
</dbReference>
<sequence length="98" mass="10874">MAVLDTVKAEIEDLTGLVSREASYDIKVLNCTTLIEKIAEMKKASTPLPEECRFESYDEWVADVEKDLKSAQNSLANVAKAKELLVALNKYVEQNPGV</sequence>
<dbReference type="EMBL" id="QRHL01000002">
    <property type="protein sequence ID" value="RHF74399.1"/>
    <property type="molecule type" value="Genomic_DNA"/>
</dbReference>